<keyword evidence="2" id="KW-1185">Reference proteome</keyword>
<reference evidence="1" key="1">
    <citation type="submission" date="2022-08" db="EMBL/GenBank/DDBJ databases">
        <authorList>
            <person name="Deng Y."/>
            <person name="Han X.-F."/>
            <person name="Zhang Y.-Q."/>
        </authorList>
    </citation>
    <scope>NUCLEOTIDE SEQUENCE</scope>
    <source>
        <strain evidence="1">CPCC 203386</strain>
    </source>
</reference>
<gene>
    <name evidence="1" type="ORF">N1032_22560</name>
</gene>
<sequence>MIGNAYSSANIKKIRRDIDLSIIDEWLIGIDYSVRKDYTVVTLNARNTSTYEFQTVDAWRYHRGKQNQPMAEPELIKFI</sequence>
<comment type="caution">
    <text evidence="1">The sequence shown here is derived from an EMBL/GenBank/DDBJ whole genome shotgun (WGS) entry which is preliminary data.</text>
</comment>
<name>A0ABT2H990_9MICO</name>
<dbReference type="RefSeq" id="WP_259542545.1">
    <property type="nucleotide sequence ID" value="NZ_JANLCJ010000045.1"/>
</dbReference>
<accession>A0ABT2H990</accession>
<dbReference type="Proteomes" id="UP001165586">
    <property type="component" value="Unassembled WGS sequence"/>
</dbReference>
<proteinExistence type="predicted"/>
<organism evidence="1 2">
    <name type="scientific">Herbiconiux daphne</name>
    <dbReference type="NCBI Taxonomy" id="2970914"/>
    <lineage>
        <taxon>Bacteria</taxon>
        <taxon>Bacillati</taxon>
        <taxon>Actinomycetota</taxon>
        <taxon>Actinomycetes</taxon>
        <taxon>Micrococcales</taxon>
        <taxon>Microbacteriaceae</taxon>
        <taxon>Herbiconiux</taxon>
    </lineage>
</organism>
<protein>
    <submittedName>
        <fullName evidence="1">Uncharacterized protein</fullName>
    </submittedName>
</protein>
<evidence type="ECO:0000313" key="1">
    <source>
        <dbReference type="EMBL" id="MCS5736518.1"/>
    </source>
</evidence>
<evidence type="ECO:0000313" key="2">
    <source>
        <dbReference type="Proteomes" id="UP001165586"/>
    </source>
</evidence>
<dbReference type="EMBL" id="JANLCJ010000045">
    <property type="protein sequence ID" value="MCS5736518.1"/>
    <property type="molecule type" value="Genomic_DNA"/>
</dbReference>